<protein>
    <submittedName>
        <fullName evidence="2">Uncharacterized protein</fullName>
    </submittedName>
</protein>
<dbReference type="RefSeq" id="XP_006677949.1">
    <property type="nucleotide sequence ID" value="XM_006677886.1"/>
</dbReference>
<feature type="signal peptide" evidence="1">
    <location>
        <begin position="1"/>
        <end position="20"/>
    </location>
</feature>
<dbReference type="PROSITE" id="PS51257">
    <property type="entry name" value="PROKAR_LIPOPROTEIN"/>
    <property type="match status" value="1"/>
</dbReference>
<evidence type="ECO:0000313" key="2">
    <source>
        <dbReference type="EMBL" id="EGF81352.1"/>
    </source>
</evidence>
<dbReference type="AlphaFoldDB" id="F4P0W0"/>
<feature type="chain" id="PRO_5003314781" evidence="1">
    <location>
        <begin position="21"/>
        <end position="155"/>
    </location>
</feature>
<evidence type="ECO:0000256" key="1">
    <source>
        <dbReference type="SAM" id="SignalP"/>
    </source>
</evidence>
<sequence length="155" mass="16993">MKLLIAVLSSILVACSVTTANPIDPSERTSTESSASTCYPSVATTTYASSLAVSSSQATNLVDPSKLSNSDMNLIREYVQRKADRSSAMEVYGSDESINSAQRELINRLGEQLALLKYKFPDRKSNSECEKKVKKIKQGLEFQKKETSKTSKKNA</sequence>
<dbReference type="EMBL" id="GL882882">
    <property type="protein sequence ID" value="EGF81352.1"/>
    <property type="molecule type" value="Genomic_DNA"/>
</dbReference>
<keyword evidence="3" id="KW-1185">Reference proteome</keyword>
<name>F4P0W0_BATDJ</name>
<reference evidence="2 3" key="1">
    <citation type="submission" date="2009-12" db="EMBL/GenBank/DDBJ databases">
        <title>The draft genome of Batrachochytrium dendrobatidis.</title>
        <authorList>
            <consortium name="US DOE Joint Genome Institute (JGI-PGF)"/>
            <person name="Kuo A."/>
            <person name="Salamov A."/>
            <person name="Schmutz J."/>
            <person name="Lucas S."/>
            <person name="Pitluck S."/>
            <person name="Rosenblum E."/>
            <person name="Stajich J."/>
            <person name="Eisen M."/>
            <person name="Grigoriev I.V."/>
        </authorList>
    </citation>
    <scope>NUCLEOTIDE SEQUENCE [LARGE SCALE GENOMIC DNA]</scope>
    <source>
        <strain evidence="3">JAM81 / FGSC 10211</strain>
    </source>
</reference>
<dbReference type="HOGENOM" id="CLU_1695147_0_0_1"/>
<keyword evidence="1" id="KW-0732">Signal</keyword>
<organism evidence="2 3">
    <name type="scientific">Batrachochytrium dendrobatidis (strain JAM81 / FGSC 10211)</name>
    <name type="common">Frog chytrid fungus</name>
    <dbReference type="NCBI Taxonomy" id="684364"/>
    <lineage>
        <taxon>Eukaryota</taxon>
        <taxon>Fungi</taxon>
        <taxon>Fungi incertae sedis</taxon>
        <taxon>Chytridiomycota</taxon>
        <taxon>Chytridiomycota incertae sedis</taxon>
        <taxon>Chytridiomycetes</taxon>
        <taxon>Rhizophydiales</taxon>
        <taxon>Rhizophydiales incertae sedis</taxon>
        <taxon>Batrachochytrium</taxon>
    </lineage>
</organism>
<evidence type="ECO:0000313" key="3">
    <source>
        <dbReference type="Proteomes" id="UP000007241"/>
    </source>
</evidence>
<accession>F4P0W0</accession>
<dbReference type="Proteomes" id="UP000007241">
    <property type="component" value="Unassembled WGS sequence"/>
</dbReference>
<dbReference type="InParanoid" id="F4P0W0"/>
<dbReference type="GeneID" id="18238425"/>
<gene>
    <name evidence="2" type="ORF">BATDEDRAFT_24243</name>
</gene>
<proteinExistence type="predicted"/>